<dbReference type="Proteomes" id="UP000579945">
    <property type="component" value="Unassembled WGS sequence"/>
</dbReference>
<dbReference type="RefSeq" id="WP_183645825.1">
    <property type="nucleotide sequence ID" value="NZ_BAAAXX010000066.1"/>
</dbReference>
<dbReference type="InterPro" id="IPR013525">
    <property type="entry name" value="ABC2_TM"/>
</dbReference>
<dbReference type="PIRSF" id="PIRSF006648">
    <property type="entry name" value="DrrB"/>
    <property type="match status" value="1"/>
</dbReference>
<evidence type="ECO:0000313" key="8">
    <source>
        <dbReference type="EMBL" id="MBB3726361.1"/>
    </source>
</evidence>
<proteinExistence type="inferred from homology"/>
<keyword evidence="5" id="KW-0046">Antibiotic resistance</keyword>
<dbReference type="PANTHER" id="PTHR43027:SF2">
    <property type="entry name" value="TRANSPORT PERMEASE PROTEIN"/>
    <property type="match status" value="1"/>
</dbReference>
<keyword evidence="4 6" id="KW-0472">Membrane</keyword>
<feature type="transmembrane region" description="Helical" evidence="6">
    <location>
        <begin position="153"/>
        <end position="173"/>
    </location>
</feature>
<comment type="caution">
    <text evidence="8">The sequence shown here is derived from an EMBL/GenBank/DDBJ whole genome shotgun (WGS) entry which is preliminary data.</text>
</comment>
<evidence type="ECO:0000313" key="9">
    <source>
        <dbReference type="Proteomes" id="UP000579945"/>
    </source>
</evidence>
<dbReference type="GeneID" id="95388728"/>
<comment type="similarity">
    <text evidence="6">Belongs to the ABC-2 integral membrane protein family.</text>
</comment>
<evidence type="ECO:0000256" key="5">
    <source>
        <dbReference type="ARBA" id="ARBA00023251"/>
    </source>
</evidence>
<keyword evidence="6" id="KW-1003">Cell membrane</keyword>
<evidence type="ECO:0000256" key="1">
    <source>
        <dbReference type="ARBA" id="ARBA00004141"/>
    </source>
</evidence>
<keyword evidence="3 6" id="KW-1133">Transmembrane helix</keyword>
<keyword evidence="2 6" id="KW-0812">Transmembrane</keyword>
<evidence type="ECO:0000256" key="4">
    <source>
        <dbReference type="ARBA" id="ARBA00023136"/>
    </source>
</evidence>
<gene>
    <name evidence="8" type="ORF">FHR33_002221</name>
</gene>
<dbReference type="PROSITE" id="PS51012">
    <property type="entry name" value="ABC_TM2"/>
    <property type="match status" value="1"/>
</dbReference>
<feature type="transmembrane region" description="Helical" evidence="6">
    <location>
        <begin position="126"/>
        <end position="146"/>
    </location>
</feature>
<accession>A0A7W5UX57</accession>
<dbReference type="PANTHER" id="PTHR43027">
    <property type="entry name" value="DOXORUBICIN RESISTANCE ABC TRANSPORTER PERMEASE PROTEIN DRRC-RELATED"/>
    <property type="match status" value="1"/>
</dbReference>
<feature type="transmembrane region" description="Helical" evidence="6">
    <location>
        <begin position="208"/>
        <end position="229"/>
    </location>
</feature>
<dbReference type="GO" id="GO:0140359">
    <property type="term" value="F:ABC-type transporter activity"/>
    <property type="evidence" value="ECO:0007669"/>
    <property type="project" value="InterPro"/>
</dbReference>
<dbReference type="InterPro" id="IPR047817">
    <property type="entry name" value="ABC2_TM_bact-type"/>
</dbReference>
<dbReference type="Pfam" id="PF01061">
    <property type="entry name" value="ABC2_membrane"/>
    <property type="match status" value="1"/>
</dbReference>
<dbReference type="PRINTS" id="PR00164">
    <property type="entry name" value="ABC2TRNSPORT"/>
</dbReference>
<keyword evidence="9" id="KW-1185">Reference proteome</keyword>
<dbReference type="InterPro" id="IPR000412">
    <property type="entry name" value="ABC_2_transport"/>
</dbReference>
<dbReference type="GO" id="GO:0043190">
    <property type="term" value="C:ATP-binding cassette (ABC) transporter complex"/>
    <property type="evidence" value="ECO:0007669"/>
    <property type="project" value="InterPro"/>
</dbReference>
<dbReference type="GO" id="GO:0046677">
    <property type="term" value="P:response to antibiotic"/>
    <property type="evidence" value="ECO:0007669"/>
    <property type="project" value="UniProtKB-KW"/>
</dbReference>
<dbReference type="AlphaFoldDB" id="A0A7W5UX57"/>
<feature type="transmembrane region" description="Helical" evidence="6">
    <location>
        <begin position="86"/>
        <end position="114"/>
    </location>
</feature>
<sequence>MRAFARMSATELTLLSRDPGTLFFMVAFPLMLLVLHTGSERIAVLVPSYLAMILAIGGISALPGFVVTYRERKVLRRLATTPIAPLAVLAAQVVAQLVMGLAGAAIIVVAALAAFGVDAPAHPAPLALAFVLTVLMTCSLGFLIAAVARTVRVADLLGLMIMFPMIFLSGAAIPREGLPPSLRAIGEYLPLGPAVTALREGWAGTPTALPLLALTGIIVASTVISAALFRWE</sequence>
<dbReference type="EMBL" id="JACIBV010000001">
    <property type="protein sequence ID" value="MBB3726361.1"/>
    <property type="molecule type" value="Genomic_DNA"/>
</dbReference>
<feature type="transmembrane region" description="Helical" evidence="6">
    <location>
        <begin position="44"/>
        <end position="66"/>
    </location>
</feature>
<protein>
    <recommendedName>
        <fullName evidence="6">Transport permease protein</fullName>
    </recommendedName>
</protein>
<name>A0A7W5UX57_9ACTN</name>
<keyword evidence="6" id="KW-0813">Transport</keyword>
<evidence type="ECO:0000259" key="7">
    <source>
        <dbReference type="PROSITE" id="PS51012"/>
    </source>
</evidence>
<evidence type="ECO:0000256" key="2">
    <source>
        <dbReference type="ARBA" id="ARBA00022692"/>
    </source>
</evidence>
<organism evidence="8 9">
    <name type="scientific">Nonomuraea dietziae</name>
    <dbReference type="NCBI Taxonomy" id="65515"/>
    <lineage>
        <taxon>Bacteria</taxon>
        <taxon>Bacillati</taxon>
        <taxon>Actinomycetota</taxon>
        <taxon>Actinomycetes</taxon>
        <taxon>Streptosporangiales</taxon>
        <taxon>Streptosporangiaceae</taxon>
        <taxon>Nonomuraea</taxon>
    </lineage>
</organism>
<evidence type="ECO:0000256" key="6">
    <source>
        <dbReference type="RuleBase" id="RU361157"/>
    </source>
</evidence>
<evidence type="ECO:0000256" key="3">
    <source>
        <dbReference type="ARBA" id="ARBA00022989"/>
    </source>
</evidence>
<reference evidence="8 9" key="1">
    <citation type="submission" date="2020-08" db="EMBL/GenBank/DDBJ databases">
        <title>Sequencing the genomes of 1000 actinobacteria strains.</title>
        <authorList>
            <person name="Klenk H.-P."/>
        </authorList>
    </citation>
    <scope>NUCLEOTIDE SEQUENCE [LARGE SCALE GENOMIC DNA]</scope>
    <source>
        <strain evidence="8 9">DSM 44320</strain>
    </source>
</reference>
<comment type="subcellular location">
    <subcellularLocation>
        <location evidence="6">Cell membrane</location>
        <topology evidence="6">Multi-pass membrane protein</topology>
    </subcellularLocation>
    <subcellularLocation>
        <location evidence="1">Membrane</location>
        <topology evidence="1">Multi-pass membrane protein</topology>
    </subcellularLocation>
</comment>
<feature type="transmembrane region" description="Helical" evidence="6">
    <location>
        <begin position="21"/>
        <end position="38"/>
    </location>
</feature>
<dbReference type="InterPro" id="IPR052902">
    <property type="entry name" value="ABC-2_transporter"/>
</dbReference>
<feature type="domain" description="ABC transmembrane type-2" evidence="7">
    <location>
        <begin position="10"/>
        <end position="232"/>
    </location>
</feature>